<evidence type="ECO:0000256" key="1">
    <source>
        <dbReference type="SAM" id="Phobius"/>
    </source>
</evidence>
<keyword evidence="1" id="KW-0472">Membrane</keyword>
<feature type="transmembrane region" description="Helical" evidence="1">
    <location>
        <begin position="113"/>
        <end position="138"/>
    </location>
</feature>
<dbReference type="GeneID" id="19882052"/>
<feature type="transmembrane region" description="Helical" evidence="1">
    <location>
        <begin position="63"/>
        <end position="93"/>
    </location>
</feature>
<proteinExistence type="predicted"/>
<evidence type="ECO:0000313" key="3">
    <source>
        <dbReference type="Proteomes" id="UP000011082"/>
    </source>
</evidence>
<keyword evidence="1" id="KW-1133">Transmembrane helix</keyword>
<feature type="transmembrane region" description="Helical" evidence="1">
    <location>
        <begin position="257"/>
        <end position="276"/>
    </location>
</feature>
<dbReference type="HOGENOM" id="CLU_921965_0_0_1"/>
<dbReference type="Proteomes" id="UP000011082">
    <property type="component" value="Unassembled WGS sequence"/>
</dbReference>
<dbReference type="InParanoid" id="L2GL56"/>
<protein>
    <submittedName>
        <fullName evidence="2">Uncharacterized protein</fullName>
    </submittedName>
</protein>
<sequence length="302" mass="35425">MPPLTSRVYLINVTRKNLCFLHILFFASQLLLSIILIFNLPYRQPGISVGNKDIKRYFWHLGILRYIRIYLTLKSLITANIYGYFVSVCLILHNDSLTILMHAMVTGLAKNRSSMILEIVFMLLCITELVVCISYLIINRADIVIQKFKKTCYSPRFMEFYKCKQIIDYLSVVDFLISGAHAVGNIFGITIYISLFTIIEFVLSSLSLIMIQIDFKFQEKTFKKYVLIAMWLDVIFSVVSFIFAVSYVRQPFNTCNFVLTACDFLFKLLVDLVLFYHMYRYKKLAVSLEWQKHIMKRKPIYL</sequence>
<dbReference type="RefSeq" id="XP_007604787.1">
    <property type="nucleotide sequence ID" value="XM_007604725.1"/>
</dbReference>
<name>L2GL56_VITCO</name>
<dbReference type="AlphaFoldDB" id="L2GL56"/>
<reference evidence="3" key="1">
    <citation type="submission" date="2011-05" db="EMBL/GenBank/DDBJ databases">
        <title>The genome sequence of Vittaforma corneae strain ATCC 50505.</title>
        <authorList>
            <consortium name="The Broad Institute Genome Sequencing Platform"/>
            <person name="Cuomo C."/>
            <person name="Didier E."/>
            <person name="Bowers L."/>
            <person name="Young S.K."/>
            <person name="Zeng Q."/>
            <person name="Gargeya S."/>
            <person name="Fitzgerald M."/>
            <person name="Haas B."/>
            <person name="Abouelleil A."/>
            <person name="Alvarado L."/>
            <person name="Arachchi H.M."/>
            <person name="Berlin A."/>
            <person name="Chapman S.B."/>
            <person name="Gearin G."/>
            <person name="Goldberg J."/>
            <person name="Griggs A."/>
            <person name="Gujja S."/>
            <person name="Hansen M."/>
            <person name="Heiman D."/>
            <person name="Howarth C."/>
            <person name="Larimer J."/>
            <person name="Lui A."/>
            <person name="MacDonald P.J.P."/>
            <person name="McCowen C."/>
            <person name="Montmayeur A."/>
            <person name="Murphy C."/>
            <person name="Neiman D."/>
            <person name="Pearson M."/>
            <person name="Priest M."/>
            <person name="Roberts A."/>
            <person name="Saif S."/>
            <person name="Shea T."/>
            <person name="Sisk P."/>
            <person name="Stolte C."/>
            <person name="Sykes S."/>
            <person name="Wortman J."/>
            <person name="Nusbaum C."/>
            <person name="Birren B."/>
        </authorList>
    </citation>
    <scope>NUCLEOTIDE SEQUENCE [LARGE SCALE GENOMIC DNA]</scope>
    <source>
        <strain evidence="3">ATCC 50505</strain>
    </source>
</reference>
<feature type="transmembrane region" description="Helical" evidence="1">
    <location>
        <begin position="189"/>
        <end position="213"/>
    </location>
</feature>
<gene>
    <name evidence="2" type="ORF">VICG_01341</name>
</gene>
<organism evidence="2 3">
    <name type="scientific">Vittaforma corneae (strain ATCC 50505)</name>
    <name type="common">Microsporidian parasite</name>
    <name type="synonym">Nosema corneum</name>
    <dbReference type="NCBI Taxonomy" id="993615"/>
    <lineage>
        <taxon>Eukaryota</taxon>
        <taxon>Fungi</taxon>
        <taxon>Fungi incertae sedis</taxon>
        <taxon>Microsporidia</taxon>
        <taxon>Nosematidae</taxon>
        <taxon>Vittaforma</taxon>
    </lineage>
</organism>
<dbReference type="VEuPathDB" id="MicrosporidiaDB:VICG_01341"/>
<dbReference type="EMBL" id="JH370141">
    <property type="protein sequence ID" value="ELA41593.1"/>
    <property type="molecule type" value="Genomic_DNA"/>
</dbReference>
<keyword evidence="1" id="KW-0812">Transmembrane</keyword>
<keyword evidence="3" id="KW-1185">Reference proteome</keyword>
<feature type="transmembrane region" description="Helical" evidence="1">
    <location>
        <begin position="20"/>
        <end position="42"/>
    </location>
</feature>
<accession>L2GL56</accession>
<evidence type="ECO:0000313" key="2">
    <source>
        <dbReference type="EMBL" id="ELA41593.1"/>
    </source>
</evidence>
<feature type="transmembrane region" description="Helical" evidence="1">
    <location>
        <begin position="225"/>
        <end position="245"/>
    </location>
</feature>